<dbReference type="RefSeq" id="WP_148624013.1">
    <property type="nucleotide sequence ID" value="NZ_SDGZ01000030.1"/>
</dbReference>
<reference evidence="1 2" key="1">
    <citation type="submission" date="2019-01" db="EMBL/GenBank/DDBJ databases">
        <title>Weissella sp. nov., a novel lactic acid bacterium isolated from animal feces.</title>
        <authorList>
            <person name="Wang L.-T."/>
        </authorList>
    </citation>
    <scope>NUCLEOTIDE SEQUENCE [LARGE SCALE GENOMIC DNA]</scope>
    <source>
        <strain evidence="1 2">8H-2</strain>
    </source>
</reference>
<keyword evidence="2" id="KW-1185">Reference proteome</keyword>
<dbReference type="SUPFAM" id="SSF54593">
    <property type="entry name" value="Glyoxalase/Bleomycin resistance protein/Dihydroxybiphenyl dioxygenase"/>
    <property type="match status" value="1"/>
</dbReference>
<organism evidence="1 2">
    <name type="scientific">Weissella muntiaci</name>
    <dbReference type="NCBI Taxonomy" id="2508881"/>
    <lineage>
        <taxon>Bacteria</taxon>
        <taxon>Bacillati</taxon>
        <taxon>Bacillota</taxon>
        <taxon>Bacilli</taxon>
        <taxon>Lactobacillales</taxon>
        <taxon>Lactobacillaceae</taxon>
        <taxon>Weissella</taxon>
    </lineage>
</organism>
<dbReference type="OrthoDB" id="9803079at2"/>
<proteinExistence type="predicted"/>
<gene>
    <name evidence="1" type="ORF">ESZ50_11215</name>
</gene>
<dbReference type="EMBL" id="SDGZ01000030">
    <property type="protein sequence ID" value="TYC47790.1"/>
    <property type="molecule type" value="Genomic_DNA"/>
</dbReference>
<dbReference type="AlphaFoldDB" id="A0A6C2C164"/>
<evidence type="ECO:0000313" key="2">
    <source>
        <dbReference type="Proteomes" id="UP000371977"/>
    </source>
</evidence>
<accession>A0A6C2C164</accession>
<dbReference type="Proteomes" id="UP000371977">
    <property type="component" value="Unassembled WGS sequence"/>
</dbReference>
<sequence length="122" mass="13454">MTIEMTSNLYVKSVATVAELFIKIGFVEIQRMSVGTSETIVLAPDIDGNARIQLWDIAFIRENSPEVADSKPSIAFSVHDLAAMHAKVAAAMPIYGEIQTVNGRSSFYFAVEDDQYFAFLEA</sequence>
<evidence type="ECO:0000313" key="1">
    <source>
        <dbReference type="EMBL" id="TYC47790.1"/>
    </source>
</evidence>
<protein>
    <submittedName>
        <fullName evidence="1">Glyoxalase</fullName>
    </submittedName>
</protein>
<name>A0A6C2C164_9LACO</name>
<dbReference type="InterPro" id="IPR029068">
    <property type="entry name" value="Glyas_Bleomycin-R_OHBP_Dase"/>
</dbReference>
<comment type="caution">
    <text evidence="1">The sequence shown here is derived from an EMBL/GenBank/DDBJ whole genome shotgun (WGS) entry which is preliminary data.</text>
</comment>